<protein>
    <submittedName>
        <fullName evidence="1">Unnamed protein product</fullName>
    </submittedName>
</protein>
<proteinExistence type="predicted"/>
<name>A0ACB5TH73_CANBO</name>
<dbReference type="Proteomes" id="UP001165101">
    <property type="component" value="Unassembled WGS sequence"/>
</dbReference>
<evidence type="ECO:0000313" key="1">
    <source>
        <dbReference type="EMBL" id="GME88644.1"/>
    </source>
</evidence>
<reference evidence="1" key="1">
    <citation type="submission" date="2023-04" db="EMBL/GenBank/DDBJ databases">
        <title>Candida boidinii NBRC 1967.</title>
        <authorList>
            <person name="Ichikawa N."/>
            <person name="Sato H."/>
            <person name="Tonouchi N."/>
        </authorList>
    </citation>
    <scope>NUCLEOTIDE SEQUENCE</scope>
    <source>
        <strain evidence="1">NBRC 1967</strain>
    </source>
</reference>
<sequence>MTNIFRLYLLILLSQLCSAASEVTPFFGCEVPTQSLTNGFDVRLFSYPLSGSEFKTRSFYYSEYTSTGMIGSTQVYDTTPSISFTWRTQTTVEEWGLSFINFPYLAEFTMYFVPDVTGYYQFIFNSIDDGAMVFMGNGAFACCDNTDISGVQANAEILWAYKLNYSTPAATESANTYLEAGIYYPLRIVYINIYTLSALNFQINNPSGQSLDLEKHLFILPNSVDQNQCLTTTPPAPVSTITTTVPCPDCTGPVTFTTETVVTTGSTPVTFPEIIVGTPETQGEKSISTDVLTVEKTKTLTISNNENSELTSVGIDTKPSPISLSSDNSASTEAPVEYTGGSLGRQVNGVFKSIFVIACAVLFI</sequence>
<keyword evidence="2" id="KW-1185">Reference proteome</keyword>
<accession>A0ACB5TH73</accession>
<organism evidence="1 2">
    <name type="scientific">Candida boidinii</name>
    <name type="common">Yeast</name>
    <dbReference type="NCBI Taxonomy" id="5477"/>
    <lineage>
        <taxon>Eukaryota</taxon>
        <taxon>Fungi</taxon>
        <taxon>Dikarya</taxon>
        <taxon>Ascomycota</taxon>
        <taxon>Saccharomycotina</taxon>
        <taxon>Pichiomycetes</taxon>
        <taxon>Pichiales</taxon>
        <taxon>Pichiaceae</taxon>
        <taxon>Ogataea</taxon>
        <taxon>Ogataea/Candida clade</taxon>
    </lineage>
</organism>
<dbReference type="EMBL" id="BSXV01000332">
    <property type="protein sequence ID" value="GME88644.1"/>
    <property type="molecule type" value="Genomic_DNA"/>
</dbReference>
<evidence type="ECO:0000313" key="2">
    <source>
        <dbReference type="Proteomes" id="UP001165101"/>
    </source>
</evidence>
<gene>
    <name evidence="1" type="ORF">Cboi01_000100900</name>
</gene>
<comment type="caution">
    <text evidence="1">The sequence shown here is derived from an EMBL/GenBank/DDBJ whole genome shotgun (WGS) entry which is preliminary data.</text>
</comment>